<comment type="similarity">
    <text evidence="1">Belongs to the thioesterase family.</text>
</comment>
<evidence type="ECO:0000256" key="1">
    <source>
        <dbReference type="ARBA" id="ARBA00007169"/>
    </source>
</evidence>
<dbReference type="RefSeq" id="WP_204043161.1">
    <property type="nucleotide sequence ID" value="NZ_BOOA01000040.1"/>
</dbReference>
<dbReference type="AlphaFoldDB" id="A0A919QCM8"/>
<gene>
    <name evidence="3" type="ORF">Aph01nite_47920</name>
</gene>
<keyword evidence="4" id="KW-1185">Reference proteome</keyword>
<dbReference type="InterPro" id="IPR029058">
    <property type="entry name" value="AB_hydrolase_fold"/>
</dbReference>
<feature type="domain" description="Thioesterase" evidence="2">
    <location>
        <begin position="9"/>
        <end position="231"/>
    </location>
</feature>
<proteinExistence type="inferred from homology"/>
<reference evidence="3" key="1">
    <citation type="submission" date="2021-01" db="EMBL/GenBank/DDBJ databases">
        <title>Whole genome shotgun sequence of Acrocarpospora phusangensis NBRC 108782.</title>
        <authorList>
            <person name="Komaki H."/>
            <person name="Tamura T."/>
        </authorList>
    </citation>
    <scope>NUCLEOTIDE SEQUENCE</scope>
    <source>
        <strain evidence="3">NBRC 108782</strain>
    </source>
</reference>
<accession>A0A919QCM8</accession>
<dbReference type="InterPro" id="IPR001031">
    <property type="entry name" value="Thioesterase"/>
</dbReference>
<dbReference type="InterPro" id="IPR012223">
    <property type="entry name" value="TEII"/>
</dbReference>
<dbReference type="PANTHER" id="PTHR11487">
    <property type="entry name" value="THIOESTERASE"/>
    <property type="match status" value="1"/>
</dbReference>
<dbReference type="Gene3D" id="3.40.50.1820">
    <property type="entry name" value="alpha/beta hydrolase"/>
    <property type="match status" value="1"/>
</dbReference>
<sequence>MTAEPRLRVLMFHHAGGSGLSYLSLAGRLPGWCDARLFELSGRGMREDEPFAPDYTAAVAGLLPHVVEALDRPAVLFGHSLGGLIAHSVACALPPSALDLLATVVVSSAYSPMEAAGMARHPGAPFQVRTRNQLLAELRGRGGCPPETLRDPDFVSYALRVLGHDLHLADTYVPASGAVADFQVWYGGEDPYLTAEQARDWVGAVARPPLLRAFPGGHFYLTQRPEAGQALAELAHSLS</sequence>
<dbReference type="PANTHER" id="PTHR11487:SF0">
    <property type="entry name" value="S-ACYL FATTY ACID SYNTHASE THIOESTERASE, MEDIUM CHAIN"/>
    <property type="match status" value="1"/>
</dbReference>
<dbReference type="Pfam" id="PF00975">
    <property type="entry name" value="Thioesterase"/>
    <property type="match status" value="1"/>
</dbReference>
<comment type="caution">
    <text evidence="3">The sequence shown here is derived from an EMBL/GenBank/DDBJ whole genome shotgun (WGS) entry which is preliminary data.</text>
</comment>
<dbReference type="Proteomes" id="UP000640052">
    <property type="component" value="Unassembled WGS sequence"/>
</dbReference>
<name>A0A919QCM8_9ACTN</name>
<organism evidence="3 4">
    <name type="scientific">Acrocarpospora phusangensis</name>
    <dbReference type="NCBI Taxonomy" id="1070424"/>
    <lineage>
        <taxon>Bacteria</taxon>
        <taxon>Bacillati</taxon>
        <taxon>Actinomycetota</taxon>
        <taxon>Actinomycetes</taxon>
        <taxon>Streptosporangiales</taxon>
        <taxon>Streptosporangiaceae</taxon>
        <taxon>Acrocarpospora</taxon>
    </lineage>
</organism>
<dbReference type="GO" id="GO:0008610">
    <property type="term" value="P:lipid biosynthetic process"/>
    <property type="evidence" value="ECO:0007669"/>
    <property type="project" value="TreeGrafter"/>
</dbReference>
<dbReference type="SUPFAM" id="SSF53474">
    <property type="entry name" value="alpha/beta-Hydrolases"/>
    <property type="match status" value="1"/>
</dbReference>
<evidence type="ECO:0000313" key="3">
    <source>
        <dbReference type="EMBL" id="GIH26482.1"/>
    </source>
</evidence>
<evidence type="ECO:0000313" key="4">
    <source>
        <dbReference type="Proteomes" id="UP000640052"/>
    </source>
</evidence>
<protein>
    <submittedName>
        <fullName evidence="3">Pyoverdine synthetase thioesterase component</fullName>
    </submittedName>
</protein>
<dbReference type="EMBL" id="BOOA01000040">
    <property type="protein sequence ID" value="GIH26482.1"/>
    <property type="molecule type" value="Genomic_DNA"/>
</dbReference>
<evidence type="ECO:0000259" key="2">
    <source>
        <dbReference type="Pfam" id="PF00975"/>
    </source>
</evidence>